<dbReference type="GO" id="GO:0000155">
    <property type="term" value="F:phosphorelay sensor kinase activity"/>
    <property type="evidence" value="ECO:0007669"/>
    <property type="project" value="InterPro"/>
</dbReference>
<comment type="catalytic activity">
    <reaction evidence="1">
        <text>ATP + protein L-histidine = ADP + protein N-phospho-L-histidine.</text>
        <dbReference type="EC" id="2.7.13.3"/>
    </reaction>
</comment>
<dbReference type="Pfam" id="PF00512">
    <property type="entry name" value="HisKA"/>
    <property type="match status" value="1"/>
</dbReference>
<dbReference type="InterPro" id="IPR001789">
    <property type="entry name" value="Sig_transdc_resp-reg_receiver"/>
</dbReference>
<evidence type="ECO:0000259" key="11">
    <source>
        <dbReference type="PROSITE" id="PS50110"/>
    </source>
</evidence>
<feature type="modified residue" description="4-aspartylphosphate" evidence="8">
    <location>
        <position position="782"/>
    </location>
</feature>
<feature type="transmembrane region" description="Helical" evidence="9">
    <location>
        <begin position="18"/>
        <end position="36"/>
    </location>
</feature>
<dbReference type="InterPro" id="IPR036097">
    <property type="entry name" value="HisK_dim/P_sf"/>
</dbReference>
<evidence type="ECO:0000256" key="1">
    <source>
        <dbReference type="ARBA" id="ARBA00000085"/>
    </source>
</evidence>
<dbReference type="PRINTS" id="PR00344">
    <property type="entry name" value="BCTRLSENSOR"/>
</dbReference>
<dbReference type="SUPFAM" id="SSF47384">
    <property type="entry name" value="Homodimeric domain of signal transducing histidine kinase"/>
    <property type="match status" value="1"/>
</dbReference>
<evidence type="ECO:0000256" key="5">
    <source>
        <dbReference type="ARBA" id="ARBA00022679"/>
    </source>
</evidence>
<dbReference type="OrthoDB" id="9803190at2"/>
<keyword evidence="9" id="KW-0472">Membrane</keyword>
<feature type="domain" description="Response regulatory" evidence="11">
    <location>
        <begin position="730"/>
        <end position="851"/>
    </location>
</feature>
<dbReference type="eggNOG" id="COG2205">
    <property type="taxonomic scope" value="Bacteria"/>
</dbReference>
<dbReference type="STRING" id="100884.GCA_000269565_01893"/>
<dbReference type="SMART" id="SM00387">
    <property type="entry name" value="HATPase_c"/>
    <property type="match status" value="1"/>
</dbReference>
<keyword evidence="6 12" id="KW-0418">Kinase</keyword>
<keyword evidence="13" id="KW-1185">Reference proteome</keyword>
<dbReference type="SMART" id="SM00448">
    <property type="entry name" value="REC"/>
    <property type="match status" value="2"/>
</dbReference>
<dbReference type="Gene3D" id="3.40.50.2300">
    <property type="match status" value="2"/>
</dbReference>
<feature type="transmembrane region" description="Helical" evidence="9">
    <location>
        <begin position="299"/>
        <end position="321"/>
    </location>
</feature>
<organism evidence="12 13">
    <name type="scientific">Coprobacillus cateniformis</name>
    <dbReference type="NCBI Taxonomy" id="100884"/>
    <lineage>
        <taxon>Bacteria</taxon>
        <taxon>Bacillati</taxon>
        <taxon>Bacillota</taxon>
        <taxon>Erysipelotrichia</taxon>
        <taxon>Erysipelotrichales</taxon>
        <taxon>Coprobacillaceae</taxon>
        <taxon>Coprobacillus</taxon>
    </lineage>
</organism>
<dbReference type="Gene3D" id="3.30.565.10">
    <property type="entry name" value="Histidine kinase-like ATPase, C-terminal domain"/>
    <property type="match status" value="1"/>
</dbReference>
<dbReference type="InterPro" id="IPR036890">
    <property type="entry name" value="HATPase_C_sf"/>
</dbReference>
<dbReference type="InterPro" id="IPR011006">
    <property type="entry name" value="CheY-like_superfamily"/>
</dbReference>
<evidence type="ECO:0000256" key="9">
    <source>
        <dbReference type="SAM" id="Phobius"/>
    </source>
</evidence>
<dbReference type="eggNOG" id="COG0784">
    <property type="taxonomic scope" value="Bacteria"/>
</dbReference>
<dbReference type="PANTHER" id="PTHR43719:SF28">
    <property type="entry name" value="PEROXIDE STRESS-ACTIVATED HISTIDINE KINASE MAK1-RELATED"/>
    <property type="match status" value="1"/>
</dbReference>
<dbReference type="InterPro" id="IPR003661">
    <property type="entry name" value="HisK_dim/P_dom"/>
</dbReference>
<protein>
    <recommendedName>
        <fullName evidence="3">histidine kinase</fullName>
        <ecNumber evidence="3">2.7.13.3</ecNumber>
    </recommendedName>
</protein>
<dbReference type="InterPro" id="IPR003594">
    <property type="entry name" value="HATPase_dom"/>
</dbReference>
<comment type="caution">
    <text evidence="12">The sequence shown here is derived from an EMBL/GenBank/DDBJ whole genome shotgun (WGS) entry which is preliminary data.</text>
</comment>
<evidence type="ECO:0000256" key="8">
    <source>
        <dbReference type="PROSITE-ProRule" id="PRU00169"/>
    </source>
</evidence>
<accession>E7GAK8</accession>
<dbReference type="InterPro" id="IPR050956">
    <property type="entry name" value="2C_system_His_kinase"/>
</dbReference>
<evidence type="ECO:0000259" key="10">
    <source>
        <dbReference type="PROSITE" id="PS50109"/>
    </source>
</evidence>
<gene>
    <name evidence="12" type="ORF">HMPREF9488_01798</name>
</gene>
<dbReference type="HOGENOM" id="CLU_000445_114_21_9"/>
<dbReference type="Pfam" id="PF02518">
    <property type="entry name" value="HATPase_c"/>
    <property type="match status" value="1"/>
</dbReference>
<dbReference type="Gene3D" id="3.30.450.20">
    <property type="entry name" value="PAS domain"/>
    <property type="match status" value="1"/>
</dbReference>
<dbReference type="CDD" id="cd00082">
    <property type="entry name" value="HisKA"/>
    <property type="match status" value="1"/>
</dbReference>
<dbReference type="GO" id="GO:0016020">
    <property type="term" value="C:membrane"/>
    <property type="evidence" value="ECO:0007669"/>
    <property type="project" value="UniProtKB-SubCell"/>
</dbReference>
<keyword evidence="4 8" id="KW-0597">Phosphoprotein</keyword>
<dbReference type="FunFam" id="3.30.565.10:FF:000006">
    <property type="entry name" value="Sensor histidine kinase WalK"/>
    <property type="match status" value="1"/>
</dbReference>
<evidence type="ECO:0000256" key="4">
    <source>
        <dbReference type="ARBA" id="ARBA00022553"/>
    </source>
</evidence>
<evidence type="ECO:0000256" key="6">
    <source>
        <dbReference type="ARBA" id="ARBA00022777"/>
    </source>
</evidence>
<evidence type="ECO:0000313" key="12">
    <source>
        <dbReference type="EMBL" id="EFW04909.1"/>
    </source>
</evidence>
<sequence>MGSIKTNNHITRFLTRSFILLILFSTIIFFLLGVFMNQKSNESIYKIGEIYMSSMNKEISKNFENVIKLRFEQVAGIVSTVSKENNDLQEIYEELAYRSEIRGFEHLSICASDGTFETIYGKAISPNNPLPFVDALKNGQQRVAVGTDANGNELVLFGINADYPMQNNKKCTGLVVAISLKYITEFLSLDNEGDETYYHIIRSDGSFVIRNSNTDLWESFDVIQKQHNFEKVDSSKKTLLEGLDKALQNNKDYTKMIKINGQYHQVYVTSLPYSEWHLVAVMPFEMLGFIIDDLGIQRVGTTVLACAAILILFILIFQRFFVMTKLQLQELEKARETAIEANKAKSEFLANMSHDIRTPMNAIVGMTAIATAHIDNQEQVKNCLKKITLSSKHLLGLINDVLDMSKIESGKLSLTMEAISLKEVVEGIIIIMQPQVKAKKQKFGIHIEDISTENVWCDGVRLNQVLLNLLSNATKFTPDGGSIDFSLLEEESPKGENYARIHIIVKDDGIGMTPAFLEKIYESYSRADGRRIHKTEGAGLGMAITKYIVDAMEGTIDVQSELGKGTEFHIVLDFEKVLTMEMDMVLPPWNMLIVDDDKLFCESAIKTLDSIGIKAEWTLSGEDAIDLVIQHHKKRNDYQIILLDWKLPDMDGIQIAREIRHNLGGDIPILLISAYDWSEFEIEAREAGINGFISKPLFKSTLFYGLRQYMGIDSMQEQVLNQNIDISGHRILLAEDNELNWEIAREILSDMGMELEWAEDGEICLQKFQESPEGYYDAILMDIRMPRMTGYDATKAIRSLERSDASVIPIIAMTADAFSEDIEKCLECQMNAHIAKPIDIKELTRLLKKYLI</sequence>
<dbReference type="SUPFAM" id="SSF52172">
    <property type="entry name" value="CheY-like"/>
    <property type="match status" value="2"/>
</dbReference>
<dbReference type="EMBL" id="ADKX01000032">
    <property type="protein sequence ID" value="EFW04909.1"/>
    <property type="molecule type" value="Genomic_DNA"/>
</dbReference>
<dbReference type="Gene3D" id="1.10.287.130">
    <property type="match status" value="1"/>
</dbReference>
<dbReference type="SUPFAM" id="SSF55874">
    <property type="entry name" value="ATPase domain of HSP90 chaperone/DNA topoisomerase II/histidine kinase"/>
    <property type="match status" value="1"/>
</dbReference>
<dbReference type="Proteomes" id="UP000003157">
    <property type="component" value="Unassembled WGS sequence"/>
</dbReference>
<dbReference type="InterPro" id="IPR004358">
    <property type="entry name" value="Sig_transdc_His_kin-like_C"/>
</dbReference>
<reference evidence="12 13" key="1">
    <citation type="submission" date="2010-12" db="EMBL/GenBank/DDBJ databases">
        <title>The Genome Sequence of Coprobacillus sp. strain 29_1.</title>
        <authorList>
            <consortium name="The Broad Institute Genome Sequencing Platform"/>
            <person name="Earl A."/>
            <person name="Ward D."/>
            <person name="Feldgarden M."/>
            <person name="Gevers D."/>
            <person name="Daigneault M."/>
            <person name="Sibley C.D."/>
            <person name="White A."/>
            <person name="Strauss J."/>
            <person name="Allen-Vercoe E."/>
            <person name="Young S.K."/>
            <person name="Zeng Q."/>
            <person name="Gargeya S."/>
            <person name="Fitzgerald M."/>
            <person name="Haas B."/>
            <person name="Abouelleil A."/>
            <person name="Alvarado L."/>
            <person name="Arachchi H.M."/>
            <person name="Berlin A."/>
            <person name="Brown A."/>
            <person name="Chapman S.B."/>
            <person name="Chen Z."/>
            <person name="Dunbar C."/>
            <person name="Freedman E."/>
            <person name="Gearin G."/>
            <person name="Gellesch M."/>
            <person name="Goldberg J."/>
            <person name="Griggs A."/>
            <person name="Gujja S."/>
            <person name="Heilman E."/>
            <person name="Heiman D."/>
            <person name="Howarth C."/>
            <person name="Larson L."/>
            <person name="Lui A."/>
            <person name="MacDonald P.J.P."/>
            <person name="Mehta T."/>
            <person name="Montmayeur A."/>
            <person name="Murphy C."/>
            <person name="Neiman D."/>
            <person name="Pearson M."/>
            <person name="Priest M."/>
            <person name="Roberts A."/>
            <person name="Saif S."/>
            <person name="Shea T."/>
            <person name="Shenoy N."/>
            <person name="Sisk P."/>
            <person name="Stolte C."/>
            <person name="Sykes S."/>
            <person name="White J."/>
            <person name="Yandava C."/>
            <person name="Nusbaum C."/>
            <person name="Birren B."/>
        </authorList>
    </citation>
    <scope>NUCLEOTIDE SEQUENCE [LARGE SCALE GENOMIC DNA]</scope>
    <source>
        <strain evidence="12 13">29_1</strain>
    </source>
</reference>
<dbReference type="PROSITE" id="PS50110">
    <property type="entry name" value="RESPONSE_REGULATORY"/>
    <property type="match status" value="2"/>
</dbReference>
<feature type="domain" description="Histidine kinase" evidence="10">
    <location>
        <begin position="351"/>
        <end position="576"/>
    </location>
</feature>
<keyword evidence="9" id="KW-1133">Transmembrane helix</keyword>
<keyword evidence="5" id="KW-0808">Transferase</keyword>
<dbReference type="InterPro" id="IPR005467">
    <property type="entry name" value="His_kinase_dom"/>
</dbReference>
<evidence type="ECO:0000256" key="3">
    <source>
        <dbReference type="ARBA" id="ARBA00012438"/>
    </source>
</evidence>
<dbReference type="CDD" id="cd17546">
    <property type="entry name" value="REC_hyHK_CKI1_RcsC-like"/>
    <property type="match status" value="2"/>
</dbReference>
<evidence type="ECO:0000256" key="2">
    <source>
        <dbReference type="ARBA" id="ARBA00004370"/>
    </source>
</evidence>
<dbReference type="PANTHER" id="PTHR43719">
    <property type="entry name" value="TWO-COMPONENT HISTIDINE KINASE"/>
    <property type="match status" value="1"/>
</dbReference>
<comment type="subcellular location">
    <subcellularLocation>
        <location evidence="2">Membrane</location>
    </subcellularLocation>
</comment>
<feature type="domain" description="Response regulatory" evidence="11">
    <location>
        <begin position="590"/>
        <end position="710"/>
    </location>
</feature>
<evidence type="ECO:0000256" key="7">
    <source>
        <dbReference type="ARBA" id="ARBA00023012"/>
    </source>
</evidence>
<dbReference type="PROSITE" id="PS50109">
    <property type="entry name" value="HIS_KIN"/>
    <property type="match status" value="1"/>
</dbReference>
<dbReference type="SMART" id="SM00388">
    <property type="entry name" value="HisKA"/>
    <property type="match status" value="1"/>
</dbReference>
<dbReference type="EC" id="2.7.13.3" evidence="3"/>
<proteinExistence type="predicted"/>
<name>E7GAK8_9FIRM</name>
<evidence type="ECO:0000313" key="13">
    <source>
        <dbReference type="Proteomes" id="UP000003157"/>
    </source>
</evidence>
<keyword evidence="9" id="KW-0812">Transmembrane</keyword>
<dbReference type="AlphaFoldDB" id="E7GAK8"/>
<keyword evidence="7" id="KW-0902">Two-component regulatory system</keyword>
<dbReference type="Pfam" id="PF00072">
    <property type="entry name" value="Response_reg"/>
    <property type="match status" value="2"/>
</dbReference>
<feature type="modified residue" description="4-aspartylphosphate" evidence="8">
    <location>
        <position position="644"/>
    </location>
</feature>